<dbReference type="Pfam" id="PF00206">
    <property type="entry name" value="Lyase_1"/>
    <property type="match status" value="1"/>
</dbReference>
<gene>
    <name evidence="3" type="ORF">MLD63_14520</name>
</gene>
<dbReference type="InterPro" id="IPR000362">
    <property type="entry name" value="Fumarate_lyase_fam"/>
</dbReference>
<evidence type="ECO:0000256" key="1">
    <source>
        <dbReference type="ARBA" id="ARBA00034772"/>
    </source>
</evidence>
<dbReference type="PANTHER" id="PTHR43172:SF2">
    <property type="entry name" value="ADENYLOSUCCINATE LYASE C-TERMINAL DOMAIN-CONTAINING PROTEIN"/>
    <property type="match status" value="1"/>
</dbReference>
<protein>
    <submittedName>
        <fullName evidence="3">Lyase family protein</fullName>
    </submittedName>
</protein>
<keyword evidence="4" id="KW-1185">Reference proteome</keyword>
<comment type="caution">
    <text evidence="3">The sequence shown here is derived from an EMBL/GenBank/DDBJ whole genome shotgun (WGS) entry which is preliminary data.</text>
</comment>
<organism evidence="3 4">
    <name type="scientific">Paracoccus albicereus</name>
    <dbReference type="NCBI Taxonomy" id="2922394"/>
    <lineage>
        <taxon>Bacteria</taxon>
        <taxon>Pseudomonadati</taxon>
        <taxon>Pseudomonadota</taxon>
        <taxon>Alphaproteobacteria</taxon>
        <taxon>Rhodobacterales</taxon>
        <taxon>Paracoccaceae</taxon>
        <taxon>Paracoccus</taxon>
    </lineage>
</organism>
<dbReference type="EMBL" id="JAKZEU010000005">
    <property type="protein sequence ID" value="MCQ0971634.1"/>
    <property type="molecule type" value="Genomic_DNA"/>
</dbReference>
<keyword evidence="3" id="KW-0456">Lyase</keyword>
<feature type="domain" description="Fumarate lyase N-terminal" evidence="2">
    <location>
        <begin position="27"/>
        <end position="286"/>
    </location>
</feature>
<evidence type="ECO:0000259" key="2">
    <source>
        <dbReference type="Pfam" id="PF00206"/>
    </source>
</evidence>
<evidence type="ECO:0000313" key="3">
    <source>
        <dbReference type="EMBL" id="MCQ0971634.1"/>
    </source>
</evidence>
<dbReference type="SUPFAM" id="SSF48557">
    <property type="entry name" value="L-aspartase-like"/>
    <property type="match status" value="1"/>
</dbReference>
<dbReference type="PANTHER" id="PTHR43172">
    <property type="entry name" value="ADENYLOSUCCINATE LYASE"/>
    <property type="match status" value="1"/>
</dbReference>
<accession>A0ABT1MU29</accession>
<reference evidence="3 4" key="1">
    <citation type="submission" date="2022-03" db="EMBL/GenBank/DDBJ databases">
        <authorList>
            <person name="He Y."/>
        </authorList>
    </citation>
    <scope>NUCLEOTIDE SEQUENCE [LARGE SCALE GENOMIC DNA]</scope>
    <source>
        <strain evidence="3 4">TK19116</strain>
    </source>
</reference>
<dbReference type="Gene3D" id="1.20.200.10">
    <property type="entry name" value="Fumarase/aspartase (Central domain)"/>
    <property type="match status" value="1"/>
</dbReference>
<dbReference type="InterPro" id="IPR008948">
    <property type="entry name" value="L-Aspartase-like"/>
</dbReference>
<evidence type="ECO:0000313" key="4">
    <source>
        <dbReference type="Proteomes" id="UP001203945"/>
    </source>
</evidence>
<sequence length="437" mass="45288">MNLADAILGDPETLALIDGDAQIRAMLQVEVALATAQARLGMIPDDAARAIAAAAQGLIPDPDEMRKGTASAGIAAQPVVNALKSACPDHAGHVHFGATSQDIVDSALVLALREALTLLAARLQAVTDTLDRRADDFADQAIPARTRFQNAMPTTLGAKIAVWRAPLVRDSERLEELRPRLLVLSLHGAAGTSAAFGENGPALRKALADNLGLTAPDLPWHATRDTMVELGNWLALVTGSLGKMGADLILMGQSGIGEVMAGAGGASSTMPQKANPVAAEALVSIARLNAGAIGTLHQAMIHAQERDGSALAIEWAVLPDMLVRTGAALRLAQDLVETLRPNADLIEASFATDRGMMMAEAAGFALAREMPRKDALALVARALRAVAEGAAATLPDALDDIAPRDGGWSAFLTPDHTWGEAAAMARSGADKGNAPTT</sequence>
<name>A0ABT1MU29_9RHOB</name>
<dbReference type="Proteomes" id="UP001203945">
    <property type="component" value="Unassembled WGS sequence"/>
</dbReference>
<dbReference type="PRINTS" id="PR00149">
    <property type="entry name" value="FUMRATELYASE"/>
</dbReference>
<proteinExistence type="inferred from homology"/>
<dbReference type="GO" id="GO:0016829">
    <property type="term" value="F:lyase activity"/>
    <property type="evidence" value="ECO:0007669"/>
    <property type="project" value="UniProtKB-KW"/>
</dbReference>
<dbReference type="PRINTS" id="PR00145">
    <property type="entry name" value="ARGSUCLYASE"/>
</dbReference>
<comment type="similarity">
    <text evidence="1">Belongs to the class-II fumarase/aspartase family.</text>
</comment>
<dbReference type="InterPro" id="IPR022761">
    <property type="entry name" value="Fumarate_lyase_N"/>
</dbReference>
<dbReference type="RefSeq" id="WP_255330639.1">
    <property type="nucleotide sequence ID" value="NZ_JAKZEU010000005.1"/>
</dbReference>